<proteinExistence type="predicted"/>
<protein>
    <recommendedName>
        <fullName evidence="3">Coenzyme Q-binding protein COQ10 START domain-containing protein</fullName>
    </recommendedName>
</protein>
<dbReference type="RefSeq" id="WP_100903509.1">
    <property type="nucleotide sequence ID" value="NZ_CAWNNC010000006.1"/>
</dbReference>
<evidence type="ECO:0000313" key="2">
    <source>
        <dbReference type="Proteomes" id="UP000232003"/>
    </source>
</evidence>
<dbReference type="InterPro" id="IPR023393">
    <property type="entry name" value="START-like_dom_sf"/>
</dbReference>
<name>A0A2K8T6L8_9NOSO</name>
<accession>A0A2K8T6L8</accession>
<geneLocation type="plasmid" evidence="2">
    <name>pnfsy05</name>
</geneLocation>
<gene>
    <name evidence="1" type="ORF">COO91_09509</name>
</gene>
<dbReference type="Gene3D" id="3.30.530.20">
    <property type="match status" value="1"/>
</dbReference>
<sequence length="176" mass="19948">MLICANSQIPFPRSLVYATYRDKLVELVPYMPNVRDIEVKSRSEVGSNIYTVNEWRGGSEIPAAARVLLSEDMLSWTEYNTWNQADLTVEWRIETHAFTEAVKCSGKNRFLQDGNSTVIESRGELVIDPKQIKGVPFFLTSKIAHLVEDLLGKNIQPNLVAMSAGVRQYLEQNQLD</sequence>
<dbReference type="OrthoDB" id="459727at2"/>
<organism evidence="1 2">
    <name type="scientific">Nostoc flagelliforme CCNUN1</name>
    <dbReference type="NCBI Taxonomy" id="2038116"/>
    <lineage>
        <taxon>Bacteria</taxon>
        <taxon>Bacillati</taxon>
        <taxon>Cyanobacteriota</taxon>
        <taxon>Cyanophyceae</taxon>
        <taxon>Nostocales</taxon>
        <taxon>Nostocaceae</taxon>
        <taxon>Nostoc</taxon>
    </lineage>
</organism>
<reference evidence="1 2" key="1">
    <citation type="submission" date="2017-11" db="EMBL/GenBank/DDBJ databases">
        <title>Complete genome of a free-living desiccation-tolerant cyanobacterium and its photosynthetic adaptation to extreme terrestrial habitat.</title>
        <authorList>
            <person name="Shang J."/>
        </authorList>
    </citation>
    <scope>NUCLEOTIDE SEQUENCE [LARGE SCALE GENOMIC DNA]</scope>
    <source>
        <strain evidence="1 2">CCNUN1</strain>
        <plasmid evidence="2">pnfsy05</plasmid>
    </source>
</reference>
<keyword evidence="1" id="KW-0614">Plasmid</keyword>
<evidence type="ECO:0008006" key="3">
    <source>
        <dbReference type="Google" id="ProtNLM"/>
    </source>
</evidence>
<keyword evidence="2" id="KW-1185">Reference proteome</keyword>
<dbReference type="Proteomes" id="UP000232003">
    <property type="component" value="Plasmid pNFSY05"/>
</dbReference>
<dbReference type="AlphaFoldDB" id="A0A2K8T6L8"/>
<dbReference type="EMBL" id="CP024790">
    <property type="protein sequence ID" value="AUB43334.1"/>
    <property type="molecule type" value="Genomic_DNA"/>
</dbReference>
<evidence type="ECO:0000313" key="1">
    <source>
        <dbReference type="EMBL" id="AUB43334.1"/>
    </source>
</evidence>
<dbReference type="KEGG" id="nfl:COO91_09509"/>